<feature type="transmembrane region" description="Helical" evidence="1">
    <location>
        <begin position="30"/>
        <end position="47"/>
    </location>
</feature>
<dbReference type="InterPro" id="IPR009495">
    <property type="entry name" value="NrsF"/>
</dbReference>
<feature type="transmembrane region" description="Helical" evidence="1">
    <location>
        <begin position="67"/>
        <end position="85"/>
    </location>
</feature>
<evidence type="ECO:0000313" key="2">
    <source>
        <dbReference type="EMBL" id="WEX90973.1"/>
    </source>
</evidence>
<protein>
    <submittedName>
        <fullName evidence="2">DUF1109 domain-containing protein</fullName>
    </submittedName>
</protein>
<dbReference type="Pfam" id="PF06532">
    <property type="entry name" value="NrsF"/>
    <property type="match status" value="1"/>
</dbReference>
<sequence length="221" mass="24084">MTLETNDLIRRLAMSADPIRRLPPPWLRTVQWLSIAAPAIAVTVLLMSPRSDLAEKLVEVRFLVEQAAALATAVAAAIAAFCLVIPGNSRKLALLPVPPLAVWLGSLGQGCLETWQRLGEDTWQFYPDWICFPSIVMVGAVPAVTMAVMLRRGTPMAPQLTVALGALAAAAIANFGLRLFHYQDASLMVLIWQFGSVALLTFLAGWNGKYILRWPHVRTAG</sequence>
<reference evidence="2 3" key="1">
    <citation type="submission" date="2023-03" db="EMBL/GenBank/DDBJ databases">
        <authorList>
            <person name="Kaur S."/>
            <person name="Espinosa-Saiz D."/>
            <person name="Velazquez E."/>
            <person name="Menendez E."/>
            <person name="diCenzo G.C."/>
        </authorList>
    </citation>
    <scope>NUCLEOTIDE SEQUENCE [LARGE SCALE GENOMIC DNA]</scope>
    <source>
        <strain evidence="2 3">LMG 24692</strain>
    </source>
</reference>
<dbReference type="EMBL" id="CP120374">
    <property type="protein sequence ID" value="WEX90973.1"/>
    <property type="molecule type" value="Genomic_DNA"/>
</dbReference>
<name>A0ABY8DPW2_9HYPH</name>
<keyword evidence="1" id="KW-1133">Transmembrane helix</keyword>
<accession>A0ABY8DPW2</accession>
<feature type="transmembrane region" description="Helical" evidence="1">
    <location>
        <begin position="162"/>
        <end position="181"/>
    </location>
</feature>
<keyword evidence="1" id="KW-0812">Transmembrane</keyword>
<keyword evidence="3" id="KW-1185">Reference proteome</keyword>
<proteinExistence type="predicted"/>
<feature type="transmembrane region" description="Helical" evidence="1">
    <location>
        <begin position="187"/>
        <end position="206"/>
    </location>
</feature>
<feature type="transmembrane region" description="Helical" evidence="1">
    <location>
        <begin position="92"/>
        <end position="109"/>
    </location>
</feature>
<dbReference type="Proteomes" id="UP001229355">
    <property type="component" value="Chromosome 2"/>
</dbReference>
<evidence type="ECO:0000313" key="3">
    <source>
        <dbReference type="Proteomes" id="UP001229355"/>
    </source>
</evidence>
<organism evidence="2 3">
    <name type="scientific">Sinorhizobium garamanticum</name>
    <dbReference type="NCBI Taxonomy" id="680247"/>
    <lineage>
        <taxon>Bacteria</taxon>
        <taxon>Pseudomonadati</taxon>
        <taxon>Pseudomonadota</taxon>
        <taxon>Alphaproteobacteria</taxon>
        <taxon>Hyphomicrobiales</taxon>
        <taxon>Rhizobiaceae</taxon>
        <taxon>Sinorhizobium/Ensifer group</taxon>
        <taxon>Sinorhizobium</taxon>
    </lineage>
</organism>
<evidence type="ECO:0000256" key="1">
    <source>
        <dbReference type="SAM" id="Phobius"/>
    </source>
</evidence>
<feature type="transmembrane region" description="Helical" evidence="1">
    <location>
        <begin position="129"/>
        <end position="150"/>
    </location>
</feature>
<keyword evidence="1" id="KW-0472">Membrane</keyword>
<gene>
    <name evidence="2" type="ORF">PZN02_004561</name>
</gene>
<dbReference type="RefSeq" id="WP_280662935.1">
    <property type="nucleotide sequence ID" value="NZ_CP120374.1"/>
</dbReference>